<evidence type="ECO:0000259" key="1">
    <source>
        <dbReference type="SMART" id="SM00923"/>
    </source>
</evidence>
<evidence type="ECO:0000313" key="2">
    <source>
        <dbReference type="EMBL" id="ERN39839.1"/>
    </source>
</evidence>
<comment type="caution">
    <text evidence="2">The sequence shown here is derived from an EMBL/GenBank/DDBJ whole genome shotgun (WGS) entry which is preliminary data.</text>
</comment>
<dbReference type="eggNOG" id="COG3251">
    <property type="taxonomic scope" value="Bacteria"/>
</dbReference>
<organism evidence="2 3">
    <name type="scientific">Rubidibacter lacunae KORDI 51-2</name>
    <dbReference type="NCBI Taxonomy" id="582515"/>
    <lineage>
        <taxon>Bacteria</taxon>
        <taxon>Bacillati</taxon>
        <taxon>Cyanobacteriota</taxon>
        <taxon>Cyanophyceae</taxon>
        <taxon>Oscillatoriophycideae</taxon>
        <taxon>Chroococcales</taxon>
        <taxon>Aphanothecaceae</taxon>
        <taxon>Rubidibacter</taxon>
    </lineage>
</organism>
<feature type="domain" description="MbtH-like" evidence="1">
    <location>
        <begin position="1"/>
        <end position="51"/>
    </location>
</feature>
<dbReference type="Pfam" id="PF03621">
    <property type="entry name" value="MbtH"/>
    <property type="match status" value="1"/>
</dbReference>
<dbReference type="PANTHER" id="PTHR38444">
    <property type="entry name" value="ENTEROBACTIN BIOSYNTHESIS PROTEIN YBDZ"/>
    <property type="match status" value="1"/>
</dbReference>
<keyword evidence="3" id="KW-1185">Reference proteome</keyword>
<dbReference type="OrthoDB" id="7584480at2"/>
<dbReference type="InterPro" id="IPR005153">
    <property type="entry name" value="MbtH-like_dom"/>
</dbReference>
<name>U5DH03_9CHRO</name>
<dbReference type="AlphaFoldDB" id="U5DH03"/>
<dbReference type="InParanoid" id="U5DH03"/>
<gene>
    <name evidence="2" type="ORF">KR51_00037020</name>
</gene>
<accession>U5DH03</accession>
<dbReference type="EMBL" id="ASSJ01000089">
    <property type="protein sequence ID" value="ERN39839.1"/>
    <property type="molecule type" value="Genomic_DNA"/>
</dbReference>
<sequence>MLSEESHITYKVVINGEEQYSILPADRENPLGWRDDGKRGTKQECLDYIKTVWTDMRPLSLRRKMD</sequence>
<reference evidence="2 3" key="1">
    <citation type="submission" date="2013-05" db="EMBL/GenBank/DDBJ databases">
        <title>Draft genome sequence of Rubidibacter lacunae KORDI 51-2.</title>
        <authorList>
            <person name="Choi D.H."/>
            <person name="Noh J.H."/>
            <person name="Kwon K.-K."/>
            <person name="Lee J.-H."/>
            <person name="Ryu J.-Y."/>
        </authorList>
    </citation>
    <scope>NUCLEOTIDE SEQUENCE [LARGE SCALE GENOMIC DNA]</scope>
    <source>
        <strain evidence="2 3">KORDI 51-2</strain>
    </source>
</reference>
<dbReference type="Proteomes" id="UP000016960">
    <property type="component" value="Unassembled WGS sequence"/>
</dbReference>
<dbReference type="GO" id="GO:0005829">
    <property type="term" value="C:cytosol"/>
    <property type="evidence" value="ECO:0007669"/>
    <property type="project" value="TreeGrafter"/>
</dbReference>
<dbReference type="RefSeq" id="WP_022609337.1">
    <property type="nucleotide sequence ID" value="NZ_ASSJ01000089.1"/>
</dbReference>
<dbReference type="STRING" id="582515.KR51_00037020"/>
<dbReference type="InterPro" id="IPR038020">
    <property type="entry name" value="MbtH-like_sf"/>
</dbReference>
<dbReference type="Gene3D" id="3.90.820.10">
    <property type="entry name" value="Structural Genomics, Unknown Function 30-nov-00 1gh9 Mol_id"/>
    <property type="match status" value="1"/>
</dbReference>
<protein>
    <recommendedName>
        <fullName evidence="1">MbtH-like domain-containing protein</fullName>
    </recommendedName>
</protein>
<dbReference type="InterPro" id="IPR037407">
    <property type="entry name" value="MLP_fam"/>
</dbReference>
<evidence type="ECO:0000313" key="3">
    <source>
        <dbReference type="Proteomes" id="UP000016960"/>
    </source>
</evidence>
<proteinExistence type="predicted"/>
<dbReference type="SUPFAM" id="SSF160582">
    <property type="entry name" value="MbtH-like"/>
    <property type="match status" value="1"/>
</dbReference>
<dbReference type="GO" id="GO:0019290">
    <property type="term" value="P:siderophore biosynthetic process"/>
    <property type="evidence" value="ECO:0007669"/>
    <property type="project" value="TreeGrafter"/>
</dbReference>
<dbReference type="SMART" id="SM00923">
    <property type="entry name" value="MbtH"/>
    <property type="match status" value="1"/>
</dbReference>
<dbReference type="PANTHER" id="PTHR38444:SF1">
    <property type="entry name" value="ENTEROBACTIN BIOSYNTHESIS PROTEIN YBDZ"/>
    <property type="match status" value="1"/>
</dbReference>
<dbReference type="FunCoup" id="U5DH03">
    <property type="interactions" value="1"/>
</dbReference>